<feature type="transmembrane region" description="Helical" evidence="1">
    <location>
        <begin position="26"/>
        <end position="48"/>
    </location>
</feature>
<gene>
    <name evidence="2" type="ORF">CEXT_617611</name>
</gene>
<evidence type="ECO:0000313" key="2">
    <source>
        <dbReference type="EMBL" id="GIX99937.1"/>
    </source>
</evidence>
<accession>A0AAV4PR91</accession>
<protein>
    <submittedName>
        <fullName evidence="2">Uncharacterized protein</fullName>
    </submittedName>
</protein>
<dbReference type="AlphaFoldDB" id="A0AAV4PR91"/>
<dbReference type="EMBL" id="BPLR01005117">
    <property type="protein sequence ID" value="GIX99937.1"/>
    <property type="molecule type" value="Genomic_DNA"/>
</dbReference>
<dbReference type="Proteomes" id="UP001054945">
    <property type="component" value="Unassembled WGS sequence"/>
</dbReference>
<organism evidence="2 3">
    <name type="scientific">Caerostris extrusa</name>
    <name type="common">Bark spider</name>
    <name type="synonym">Caerostris bankana</name>
    <dbReference type="NCBI Taxonomy" id="172846"/>
    <lineage>
        <taxon>Eukaryota</taxon>
        <taxon>Metazoa</taxon>
        <taxon>Ecdysozoa</taxon>
        <taxon>Arthropoda</taxon>
        <taxon>Chelicerata</taxon>
        <taxon>Arachnida</taxon>
        <taxon>Araneae</taxon>
        <taxon>Araneomorphae</taxon>
        <taxon>Entelegynae</taxon>
        <taxon>Araneoidea</taxon>
        <taxon>Araneidae</taxon>
        <taxon>Caerostris</taxon>
    </lineage>
</organism>
<keyword evidence="1" id="KW-0812">Transmembrane</keyword>
<comment type="caution">
    <text evidence="2">The sequence shown here is derived from an EMBL/GenBank/DDBJ whole genome shotgun (WGS) entry which is preliminary data.</text>
</comment>
<evidence type="ECO:0000313" key="3">
    <source>
        <dbReference type="Proteomes" id="UP001054945"/>
    </source>
</evidence>
<name>A0AAV4PR91_CAEEX</name>
<sequence>MYHSGCDPSATCVRKNSKSVDRRTQYLLGATAFVSCMLLITAADAHWYNLKRDEPMSISCMLIIQCSQRKLCVFLHPPWAWYPLTVWPMLAIAASVISSFSSEPTLRLTEPCLSFHHCLKESQ</sequence>
<keyword evidence="1" id="KW-0472">Membrane</keyword>
<evidence type="ECO:0000256" key="1">
    <source>
        <dbReference type="SAM" id="Phobius"/>
    </source>
</evidence>
<reference evidence="2 3" key="1">
    <citation type="submission" date="2021-06" db="EMBL/GenBank/DDBJ databases">
        <title>Caerostris extrusa draft genome.</title>
        <authorList>
            <person name="Kono N."/>
            <person name="Arakawa K."/>
        </authorList>
    </citation>
    <scope>NUCLEOTIDE SEQUENCE [LARGE SCALE GENOMIC DNA]</scope>
</reference>
<feature type="transmembrane region" description="Helical" evidence="1">
    <location>
        <begin position="79"/>
        <end position="100"/>
    </location>
</feature>
<keyword evidence="3" id="KW-1185">Reference proteome</keyword>
<keyword evidence="1" id="KW-1133">Transmembrane helix</keyword>
<proteinExistence type="predicted"/>